<reference evidence="9 10" key="1">
    <citation type="journal article" date="2010" name="Stand. Genomic Sci.">
        <title>Complete genome sequence of Haliangium ochraceum type strain (SMP-2).</title>
        <authorList>
            <consortium name="US DOE Joint Genome Institute (JGI-PGF)"/>
            <person name="Ivanova N."/>
            <person name="Daum C."/>
            <person name="Lang E."/>
            <person name="Abt B."/>
            <person name="Kopitz M."/>
            <person name="Saunders E."/>
            <person name="Lapidus A."/>
            <person name="Lucas S."/>
            <person name="Glavina Del Rio T."/>
            <person name="Nolan M."/>
            <person name="Tice H."/>
            <person name="Copeland A."/>
            <person name="Cheng J.F."/>
            <person name="Chen F."/>
            <person name="Bruce D."/>
            <person name="Goodwin L."/>
            <person name="Pitluck S."/>
            <person name="Mavromatis K."/>
            <person name="Pati A."/>
            <person name="Mikhailova N."/>
            <person name="Chen A."/>
            <person name="Palaniappan K."/>
            <person name="Land M."/>
            <person name="Hauser L."/>
            <person name="Chang Y.J."/>
            <person name="Jeffries C.D."/>
            <person name="Detter J.C."/>
            <person name="Brettin T."/>
            <person name="Rohde M."/>
            <person name="Goker M."/>
            <person name="Bristow J."/>
            <person name="Markowitz V."/>
            <person name="Eisen J.A."/>
            <person name="Hugenholtz P."/>
            <person name="Kyrpides N.C."/>
            <person name="Klenk H.P."/>
        </authorList>
    </citation>
    <scope>NUCLEOTIDE SEQUENCE [LARGE SCALE GENOMIC DNA]</scope>
    <source>
        <strain evidence="10">DSM 14365 / CIP 107738 / JCM 11303 / AJ 13395 / SMP-2</strain>
    </source>
</reference>
<dbReference type="GO" id="GO:0046872">
    <property type="term" value="F:metal ion binding"/>
    <property type="evidence" value="ECO:0007669"/>
    <property type="project" value="InterPro"/>
</dbReference>
<evidence type="ECO:0000313" key="9">
    <source>
        <dbReference type="EMBL" id="ACY14013.1"/>
    </source>
</evidence>
<keyword evidence="4" id="KW-0862">Zinc</keyword>
<evidence type="ECO:0000256" key="6">
    <source>
        <dbReference type="SAM" id="MobiDB-lite"/>
    </source>
</evidence>
<feature type="domain" description="Peptidase M16 N-terminal" evidence="7">
    <location>
        <begin position="24"/>
        <end position="133"/>
    </location>
</feature>
<dbReference type="eggNOG" id="COG0612">
    <property type="taxonomic scope" value="Bacteria"/>
</dbReference>
<dbReference type="PANTHER" id="PTHR43690">
    <property type="entry name" value="NARDILYSIN"/>
    <property type="match status" value="1"/>
</dbReference>
<dbReference type="InterPro" id="IPR007863">
    <property type="entry name" value="Peptidase_M16_C"/>
</dbReference>
<dbReference type="Pfam" id="PF05193">
    <property type="entry name" value="Peptidase_M16_C"/>
    <property type="match status" value="2"/>
</dbReference>
<dbReference type="GO" id="GO:0008237">
    <property type="term" value="F:metallopeptidase activity"/>
    <property type="evidence" value="ECO:0007669"/>
    <property type="project" value="UniProtKB-KW"/>
</dbReference>
<evidence type="ECO:0000256" key="5">
    <source>
        <dbReference type="ARBA" id="ARBA00023049"/>
    </source>
</evidence>
<keyword evidence="5" id="KW-0482">Metalloprotease</keyword>
<dbReference type="Gene3D" id="3.30.830.10">
    <property type="entry name" value="Metalloenzyme, LuxS/M16 peptidase-like"/>
    <property type="match status" value="3"/>
</dbReference>
<evidence type="ECO:0000256" key="1">
    <source>
        <dbReference type="ARBA" id="ARBA00007261"/>
    </source>
</evidence>
<accession>D0LUX3</accession>
<dbReference type="GO" id="GO:0006508">
    <property type="term" value="P:proteolysis"/>
    <property type="evidence" value="ECO:0007669"/>
    <property type="project" value="UniProtKB-KW"/>
</dbReference>
<dbReference type="InterPro" id="IPR011765">
    <property type="entry name" value="Pept_M16_N"/>
</dbReference>
<dbReference type="STRING" id="502025.Hoch_1460"/>
<feature type="domain" description="Peptidase M16 C-terminal" evidence="8">
    <location>
        <begin position="171"/>
        <end position="272"/>
    </location>
</feature>
<dbReference type="PANTHER" id="PTHR43690:SF17">
    <property type="entry name" value="PROTEIN YHJJ"/>
    <property type="match status" value="1"/>
</dbReference>
<keyword evidence="2" id="KW-0645">Protease</keyword>
<sequence>MVNEAELFVVRNGLQVLVLPERRTNLVKVDVRYRVGAAEDPAGKGGLAHLVEHLAFEMRPAADAPTFGQQLGAAALYRNAYTLWDETHYTAIALSNQWQTLLTLEAQRMAAECTSLDEATFAREREVVRHEIRLRSAVAERSASLLRRAVYGEGHPYEHSVGGSDAEVAALTIDDACAFFDDFYAPERAILTVSGDVQPQQIAEFVGQRFGPIEKRARAPRTEIAPPLPGQKQMHYRIDIDTPTVYVTFPALPALAQGAVYQRMLATLLEERLSELEDEHAFLVDSGVGMQGGQRAPFLIARLQTESPADLKRAARLVFTATDDIIETLAEADDSMLERWRDNMRIQLLLSMEPFMRKSNAYTDYLQYSEHREFMYRTLIEINSARAGGLRSRALELFQRARSRVVYFNPDPSAKTTAESAAPGYAPTDPSLHEWDPPVKREEADAALPLPEAQGGVSPRRVVLPNGLEVLLVSDLSYPVVDIRLMFRAGSRHDPPAQPGLAFWAMHLMEPLGLRFKSAAEMLQLKVVLGTGRKMSRYMDGQTTTFRITGTSPDVAGHLWWLHWLIEHPTYTRDTIGEMTRMVQKRSERDEPDAQVSAAVQRLREALYGAEHPYAHLRSPAATLAKVSVGDLDAFRERHYRLRGATLMVTGNFDGDFVLDEIRRLFSWDMRPPTPQPPPLPPVAKRASATQLAFLEDDDDSDGQTLIAMAWNTPAGFTNAHAARLVLRELLRRRMHSLREGLALTYATSVQLRTHAGPGLLTASTQVPAARTSEAYARMRELLAEVREGDIAAEFILARRAVLQRLLAGTADSESVADQLEFEETYELARNFDDTVASEVAALRLADIRPIIINTLAPERQVTLMVGPRASVEAAYAAAGQSFERLE</sequence>
<evidence type="ECO:0000313" key="10">
    <source>
        <dbReference type="Proteomes" id="UP000001880"/>
    </source>
</evidence>
<feature type="region of interest" description="Disordered" evidence="6">
    <location>
        <begin position="412"/>
        <end position="434"/>
    </location>
</feature>
<dbReference type="Proteomes" id="UP000001880">
    <property type="component" value="Chromosome"/>
</dbReference>
<evidence type="ECO:0000256" key="3">
    <source>
        <dbReference type="ARBA" id="ARBA00022801"/>
    </source>
</evidence>
<dbReference type="KEGG" id="hoh:Hoch_1460"/>
<evidence type="ECO:0000256" key="4">
    <source>
        <dbReference type="ARBA" id="ARBA00022833"/>
    </source>
</evidence>
<dbReference type="InterPro" id="IPR050626">
    <property type="entry name" value="Peptidase_M16"/>
</dbReference>
<dbReference type="HOGENOM" id="CLU_007487_0_1_7"/>
<dbReference type="AlphaFoldDB" id="D0LUX3"/>
<gene>
    <name evidence="9" type="ordered locus">Hoch_1460</name>
</gene>
<name>D0LUX3_HALO1</name>
<feature type="domain" description="Peptidase M16 C-terminal" evidence="8">
    <location>
        <begin position="627"/>
        <end position="792"/>
    </location>
</feature>
<keyword evidence="10" id="KW-1185">Reference proteome</keyword>
<evidence type="ECO:0000256" key="2">
    <source>
        <dbReference type="ARBA" id="ARBA00022670"/>
    </source>
</evidence>
<dbReference type="SUPFAM" id="SSF63411">
    <property type="entry name" value="LuxS/MPP-like metallohydrolase"/>
    <property type="match status" value="4"/>
</dbReference>
<evidence type="ECO:0000259" key="8">
    <source>
        <dbReference type="Pfam" id="PF05193"/>
    </source>
</evidence>
<comment type="similarity">
    <text evidence="1">Belongs to the peptidase M16 family.</text>
</comment>
<evidence type="ECO:0000259" key="7">
    <source>
        <dbReference type="Pfam" id="PF00675"/>
    </source>
</evidence>
<proteinExistence type="inferred from homology"/>
<keyword evidence="3" id="KW-0378">Hydrolase</keyword>
<dbReference type="Pfam" id="PF00675">
    <property type="entry name" value="Peptidase_M16"/>
    <property type="match status" value="1"/>
</dbReference>
<protein>
    <submittedName>
        <fullName evidence="9">Peptidase M16 domain protein</fullName>
    </submittedName>
</protein>
<dbReference type="EMBL" id="CP001804">
    <property type="protein sequence ID" value="ACY14013.1"/>
    <property type="molecule type" value="Genomic_DNA"/>
</dbReference>
<dbReference type="InterPro" id="IPR011249">
    <property type="entry name" value="Metalloenz_LuxS/M16"/>
</dbReference>
<organism evidence="9 10">
    <name type="scientific">Haliangium ochraceum (strain DSM 14365 / JCM 11303 / SMP-2)</name>
    <dbReference type="NCBI Taxonomy" id="502025"/>
    <lineage>
        <taxon>Bacteria</taxon>
        <taxon>Pseudomonadati</taxon>
        <taxon>Myxococcota</taxon>
        <taxon>Polyangia</taxon>
        <taxon>Haliangiales</taxon>
        <taxon>Kofleriaceae</taxon>
        <taxon>Haliangium</taxon>
    </lineage>
</organism>